<accession>A0A1X6ZE80</accession>
<name>A0A1X6ZE80_9RHOB</name>
<keyword evidence="3" id="KW-1185">Reference proteome</keyword>
<dbReference type="SUPFAM" id="SSF141371">
    <property type="entry name" value="PilZ domain-like"/>
    <property type="match status" value="1"/>
</dbReference>
<evidence type="ECO:0000313" key="3">
    <source>
        <dbReference type="Proteomes" id="UP000193963"/>
    </source>
</evidence>
<evidence type="ECO:0000259" key="1">
    <source>
        <dbReference type="Pfam" id="PF07238"/>
    </source>
</evidence>
<dbReference type="GO" id="GO:0035438">
    <property type="term" value="F:cyclic-di-GMP binding"/>
    <property type="evidence" value="ECO:0007669"/>
    <property type="project" value="InterPro"/>
</dbReference>
<feature type="domain" description="PilZ" evidence="1">
    <location>
        <begin position="12"/>
        <end position="100"/>
    </location>
</feature>
<sequence length="164" mass="17598">MSIVLPPQNQQNRRRFPRYPLRRPCSLTMGDLTISAMLVDISLGGAGICLPMHVANYGASGGTPGRMLFRLEDVGHFRASPRWSSDRRMGLEFAPVAHRAPALLNLLAELEETHAGAPPLVTAGDDLDFARVTARGHGRKGAAQAAALAAREALIRRSGATPQP</sequence>
<dbReference type="Pfam" id="PF07238">
    <property type="entry name" value="PilZ"/>
    <property type="match status" value="1"/>
</dbReference>
<dbReference type="Gene3D" id="2.40.10.220">
    <property type="entry name" value="predicted glycosyltransferase like domains"/>
    <property type="match status" value="1"/>
</dbReference>
<dbReference type="OrthoDB" id="7873301at2"/>
<dbReference type="RefSeq" id="WP_157792203.1">
    <property type="nucleotide sequence ID" value="NZ_FWFN01000004.1"/>
</dbReference>
<reference evidence="2 3" key="1">
    <citation type="submission" date="2017-03" db="EMBL/GenBank/DDBJ databases">
        <authorList>
            <person name="Afonso C.L."/>
            <person name="Miller P.J."/>
            <person name="Scott M.A."/>
            <person name="Spackman E."/>
            <person name="Goraichik I."/>
            <person name="Dimitrov K.M."/>
            <person name="Suarez D.L."/>
            <person name="Swayne D.E."/>
        </authorList>
    </citation>
    <scope>NUCLEOTIDE SEQUENCE [LARGE SCALE GENOMIC DNA]</scope>
    <source>
        <strain evidence="2 3">CECT 7751</strain>
    </source>
</reference>
<gene>
    <name evidence="2" type="ORF">PSM7751_02358</name>
</gene>
<proteinExistence type="predicted"/>
<dbReference type="AlphaFoldDB" id="A0A1X6ZE80"/>
<organism evidence="2 3">
    <name type="scientific">Pseudooceanicola marinus</name>
    <dbReference type="NCBI Taxonomy" id="396013"/>
    <lineage>
        <taxon>Bacteria</taxon>
        <taxon>Pseudomonadati</taxon>
        <taxon>Pseudomonadota</taxon>
        <taxon>Alphaproteobacteria</taxon>
        <taxon>Rhodobacterales</taxon>
        <taxon>Paracoccaceae</taxon>
        <taxon>Pseudooceanicola</taxon>
    </lineage>
</organism>
<protein>
    <submittedName>
        <fullName evidence="2">PilZ domain protein</fullName>
    </submittedName>
</protein>
<dbReference type="Proteomes" id="UP000193963">
    <property type="component" value="Unassembled WGS sequence"/>
</dbReference>
<dbReference type="EMBL" id="FWFN01000004">
    <property type="protein sequence ID" value="SLN49076.1"/>
    <property type="molecule type" value="Genomic_DNA"/>
</dbReference>
<evidence type="ECO:0000313" key="2">
    <source>
        <dbReference type="EMBL" id="SLN49076.1"/>
    </source>
</evidence>
<dbReference type="InterPro" id="IPR009875">
    <property type="entry name" value="PilZ_domain"/>
</dbReference>